<gene>
    <name evidence="3" type="ORF">RR46_05254</name>
</gene>
<feature type="compositionally biased region" description="Polar residues" evidence="1">
    <location>
        <begin position="199"/>
        <end position="222"/>
    </location>
</feature>
<keyword evidence="2" id="KW-0732">Signal</keyword>
<accession>A0A194Q6I6</accession>
<organism evidence="3 4">
    <name type="scientific">Papilio xuthus</name>
    <name type="common">Asian swallowtail butterfly</name>
    <dbReference type="NCBI Taxonomy" id="66420"/>
    <lineage>
        <taxon>Eukaryota</taxon>
        <taxon>Metazoa</taxon>
        <taxon>Ecdysozoa</taxon>
        <taxon>Arthropoda</taxon>
        <taxon>Hexapoda</taxon>
        <taxon>Insecta</taxon>
        <taxon>Pterygota</taxon>
        <taxon>Neoptera</taxon>
        <taxon>Endopterygota</taxon>
        <taxon>Lepidoptera</taxon>
        <taxon>Glossata</taxon>
        <taxon>Ditrysia</taxon>
        <taxon>Papilionoidea</taxon>
        <taxon>Papilionidae</taxon>
        <taxon>Papilioninae</taxon>
        <taxon>Papilio</taxon>
    </lineage>
</organism>
<evidence type="ECO:0000256" key="1">
    <source>
        <dbReference type="SAM" id="MobiDB-lite"/>
    </source>
</evidence>
<feature type="region of interest" description="Disordered" evidence="1">
    <location>
        <begin position="57"/>
        <end position="102"/>
    </location>
</feature>
<evidence type="ECO:0000313" key="3">
    <source>
        <dbReference type="EMBL" id="KPJ00989.1"/>
    </source>
</evidence>
<evidence type="ECO:0000313" key="4">
    <source>
        <dbReference type="Proteomes" id="UP000053268"/>
    </source>
</evidence>
<protein>
    <submittedName>
        <fullName evidence="3">Uncharacterized protein</fullName>
    </submittedName>
</protein>
<dbReference type="EMBL" id="KQ459439">
    <property type="protein sequence ID" value="KPJ00989.1"/>
    <property type="molecule type" value="Genomic_DNA"/>
</dbReference>
<feature type="compositionally biased region" description="Low complexity" evidence="1">
    <location>
        <begin position="187"/>
        <end position="198"/>
    </location>
</feature>
<feature type="chain" id="PRO_5008264070" evidence="2">
    <location>
        <begin position="20"/>
        <end position="222"/>
    </location>
</feature>
<name>A0A194Q6I6_PAPXU</name>
<sequence>MEIKVVALFLLVLTTQCQGQFGSIGNFLSNTFNEINNKVKEVAGVIIGGISSTLHLNPDDEKQSSDGTSVAPEMTSVAPSSTAGDLNGQTNENKDGKVTKNPVDVRPTFVPLDMTTEDDFPIDVRFQTVYHCEAAIGDIFQIPQKIFTAFTDVFTGGQSGVQNENQGVIKPPQRSVNQKVADEQGSNNYNQNVNLNDNTGDVNLPSTGTATRQNYGNYTSRT</sequence>
<feature type="region of interest" description="Disordered" evidence="1">
    <location>
        <begin position="185"/>
        <end position="222"/>
    </location>
</feature>
<evidence type="ECO:0000256" key="2">
    <source>
        <dbReference type="SAM" id="SignalP"/>
    </source>
</evidence>
<feature type="compositionally biased region" description="Polar residues" evidence="1">
    <location>
        <begin position="77"/>
        <end position="91"/>
    </location>
</feature>
<dbReference type="Proteomes" id="UP000053268">
    <property type="component" value="Unassembled WGS sequence"/>
</dbReference>
<feature type="signal peptide" evidence="2">
    <location>
        <begin position="1"/>
        <end position="19"/>
    </location>
</feature>
<keyword evidence="4" id="KW-1185">Reference proteome</keyword>
<proteinExistence type="predicted"/>
<dbReference type="AlphaFoldDB" id="A0A194Q6I6"/>
<reference evidence="3 4" key="1">
    <citation type="journal article" date="2015" name="Nat. Commun.">
        <title>Outbred genome sequencing and CRISPR/Cas9 gene editing in butterflies.</title>
        <authorList>
            <person name="Li X."/>
            <person name="Fan D."/>
            <person name="Zhang W."/>
            <person name="Liu G."/>
            <person name="Zhang L."/>
            <person name="Zhao L."/>
            <person name="Fang X."/>
            <person name="Chen L."/>
            <person name="Dong Y."/>
            <person name="Chen Y."/>
            <person name="Ding Y."/>
            <person name="Zhao R."/>
            <person name="Feng M."/>
            <person name="Zhu Y."/>
            <person name="Feng Y."/>
            <person name="Jiang X."/>
            <person name="Zhu D."/>
            <person name="Xiang H."/>
            <person name="Feng X."/>
            <person name="Li S."/>
            <person name="Wang J."/>
            <person name="Zhang G."/>
            <person name="Kronforst M.R."/>
            <person name="Wang W."/>
        </authorList>
    </citation>
    <scope>NUCLEOTIDE SEQUENCE [LARGE SCALE GENOMIC DNA]</scope>
    <source>
        <strain evidence="3">Ya'a_city_454_Px</strain>
        <tissue evidence="3">Whole body</tissue>
    </source>
</reference>